<gene>
    <name evidence="4" type="ORF">LO80_04245</name>
</gene>
<dbReference type="eggNOG" id="COG0845">
    <property type="taxonomic scope" value="Bacteria"/>
</dbReference>
<dbReference type="KEGG" id="frf:LO80_04245"/>
<keyword evidence="3" id="KW-0472">Membrane</keyword>
<evidence type="ECO:0000313" key="4">
    <source>
        <dbReference type="EMBL" id="AIT09255.1"/>
    </source>
</evidence>
<sequence length="339" mass="39300">MKFKTPKNRSSQAVKRSPVKKNIARWQWYSVIACVVAPLLYIVWLIFSSHYFIVAHGTVVTERYLIRAHEDGFIKQNNIHAGELVKNGDTVFQMSSPLLEAELDEVKSQIKDLKSLQQKLYKNDLKALEHKYDIAKKYVDINKKFYDAMVKLRRENIINVIELQQSSQVLHTAEMDLENVQVEKQKYSLDKDNDYEKTLRNLALQQKILEEKIKGLNIAVDVDAIVSRVFVYKGEFVQKGQELALLSLFEEPFIRAYLDSEFISYISKGTPVMIRFQDGAKFKGIIESRPVFAEQNNERSMFDSKESEVVIIVKPTQKIPAQYNINNVPVDIDIDRVEF</sequence>
<dbReference type="HOGENOM" id="CLU_066583_0_0_6"/>
<dbReference type="STRING" id="1547445.LO80_04245"/>
<dbReference type="RefSeq" id="WP_040008851.1">
    <property type="nucleotide sequence ID" value="NZ_CP009574.1"/>
</dbReference>
<accession>A0A097ENW6</accession>
<evidence type="ECO:0000256" key="3">
    <source>
        <dbReference type="SAM" id="Phobius"/>
    </source>
</evidence>
<dbReference type="OrthoDB" id="5603759at2"/>
<keyword evidence="2" id="KW-0175">Coiled coil</keyword>
<dbReference type="Proteomes" id="UP000029672">
    <property type="component" value="Chromosome"/>
</dbReference>
<dbReference type="GO" id="GO:0030313">
    <property type="term" value="C:cell envelope"/>
    <property type="evidence" value="ECO:0007669"/>
    <property type="project" value="UniProtKB-SubCell"/>
</dbReference>
<dbReference type="InterPro" id="IPR050465">
    <property type="entry name" value="UPF0194_transport"/>
</dbReference>
<evidence type="ECO:0000256" key="1">
    <source>
        <dbReference type="ARBA" id="ARBA00004196"/>
    </source>
</evidence>
<organism evidence="4 5">
    <name type="scientific">Candidatus Francisella endociliophora</name>
    <dbReference type="NCBI Taxonomy" id="653937"/>
    <lineage>
        <taxon>Bacteria</taxon>
        <taxon>Pseudomonadati</taxon>
        <taxon>Pseudomonadota</taxon>
        <taxon>Gammaproteobacteria</taxon>
        <taxon>Thiotrichales</taxon>
        <taxon>Francisellaceae</taxon>
        <taxon>Francisella</taxon>
    </lineage>
</organism>
<evidence type="ECO:0000256" key="2">
    <source>
        <dbReference type="ARBA" id="ARBA00023054"/>
    </source>
</evidence>
<feature type="transmembrane region" description="Helical" evidence="3">
    <location>
        <begin position="26"/>
        <end position="47"/>
    </location>
</feature>
<proteinExistence type="predicted"/>
<protein>
    <recommendedName>
        <fullName evidence="6">MFP transporter</fullName>
    </recommendedName>
</protein>
<reference evidence="4 5" key="1">
    <citation type="submission" date="2014-10" db="EMBL/GenBank/DDBJ databases">
        <title>Whole genome sequence of Francisella endociliophora strain FSC1006, isolated from a laboratory culture of the marine ciliate Euplotes raikovi.</title>
        <authorList>
            <person name="Granberg M."/>
            <person name="Backman S."/>
            <person name="Lundmark E."/>
            <person name="Nilsson E."/>
            <person name="Karlsson E."/>
            <person name="Thelaus J."/>
            <person name="Ohrman C."/>
            <person name="Larkeryd A."/>
            <person name="Stenberg P."/>
        </authorList>
    </citation>
    <scope>NUCLEOTIDE SEQUENCE [LARGE SCALE GENOMIC DNA]</scope>
    <source>
        <strain evidence="4 5">FSC1006</strain>
    </source>
</reference>
<keyword evidence="3" id="KW-0812">Transmembrane</keyword>
<dbReference type="PANTHER" id="PTHR32347:SF23">
    <property type="entry name" value="BLL5650 PROTEIN"/>
    <property type="match status" value="1"/>
</dbReference>
<comment type="subcellular location">
    <subcellularLocation>
        <location evidence="1">Cell envelope</location>
    </subcellularLocation>
</comment>
<dbReference type="PANTHER" id="PTHR32347">
    <property type="entry name" value="EFFLUX SYSTEM COMPONENT YKNX-RELATED"/>
    <property type="match status" value="1"/>
</dbReference>
<evidence type="ECO:0000313" key="5">
    <source>
        <dbReference type="Proteomes" id="UP000029672"/>
    </source>
</evidence>
<dbReference type="SUPFAM" id="SSF111369">
    <property type="entry name" value="HlyD-like secretion proteins"/>
    <property type="match status" value="1"/>
</dbReference>
<keyword evidence="3" id="KW-1133">Transmembrane helix</keyword>
<keyword evidence="5" id="KW-1185">Reference proteome</keyword>
<dbReference type="EMBL" id="CP009574">
    <property type="protein sequence ID" value="AIT09255.1"/>
    <property type="molecule type" value="Genomic_DNA"/>
</dbReference>
<dbReference type="AlphaFoldDB" id="A0A097ENW6"/>
<name>A0A097ENW6_9GAMM</name>
<evidence type="ECO:0008006" key="6">
    <source>
        <dbReference type="Google" id="ProtNLM"/>
    </source>
</evidence>